<reference evidence="6" key="2">
    <citation type="submission" date="2025-09" db="UniProtKB">
        <authorList>
            <consortium name="Ensembl"/>
        </authorList>
    </citation>
    <scope>IDENTIFICATION</scope>
</reference>
<reference evidence="6" key="1">
    <citation type="submission" date="2025-08" db="UniProtKB">
        <authorList>
            <consortium name="Ensembl"/>
        </authorList>
    </citation>
    <scope>IDENTIFICATION</scope>
</reference>
<keyword evidence="4" id="KW-0964">Secreted</keyword>
<dbReference type="GO" id="GO:0005615">
    <property type="term" value="C:extracellular space"/>
    <property type="evidence" value="ECO:0007669"/>
    <property type="project" value="UniProtKB-KW"/>
</dbReference>
<keyword evidence="7" id="KW-1185">Reference proteome</keyword>
<accession>A0A673LAQ3</accession>
<evidence type="ECO:0000313" key="6">
    <source>
        <dbReference type="Ensembl" id="ENSSRHP00000072730.1"/>
    </source>
</evidence>
<comment type="similarity">
    <text evidence="2">Belongs to the type II (or gamma) interferon family.</text>
</comment>
<proteinExistence type="inferred from homology"/>
<evidence type="ECO:0000256" key="3">
    <source>
        <dbReference type="ARBA" id="ARBA00022514"/>
    </source>
</evidence>
<dbReference type="Ensembl" id="ENSSRHT00000074717.1">
    <property type="protein sequence ID" value="ENSSRHP00000072730.1"/>
    <property type="gene ID" value="ENSSRHG00000036155.1"/>
</dbReference>
<evidence type="ECO:0000313" key="7">
    <source>
        <dbReference type="Proteomes" id="UP000472270"/>
    </source>
</evidence>
<protein>
    <submittedName>
        <fullName evidence="6">Uncharacterized protein</fullName>
    </submittedName>
</protein>
<comment type="subcellular location">
    <subcellularLocation>
        <location evidence="1">Secreted</location>
    </subcellularLocation>
</comment>
<evidence type="ECO:0000256" key="4">
    <source>
        <dbReference type="ARBA" id="ARBA00022525"/>
    </source>
</evidence>
<dbReference type="PANTHER" id="PTHR11419">
    <property type="entry name" value="INTERFERON GAMMA"/>
    <property type="match status" value="1"/>
</dbReference>
<keyword evidence="3" id="KW-0202">Cytokine</keyword>
<evidence type="ECO:0000256" key="2">
    <source>
        <dbReference type="ARBA" id="ARBA00007566"/>
    </source>
</evidence>
<dbReference type="GO" id="GO:0006955">
    <property type="term" value="P:immune response"/>
    <property type="evidence" value="ECO:0007669"/>
    <property type="project" value="InterPro"/>
</dbReference>
<dbReference type="SUPFAM" id="SSF47266">
    <property type="entry name" value="4-helical cytokines"/>
    <property type="match status" value="1"/>
</dbReference>
<evidence type="ECO:0000256" key="5">
    <source>
        <dbReference type="ARBA" id="ARBA00023180"/>
    </source>
</evidence>
<dbReference type="InterPro" id="IPR002069">
    <property type="entry name" value="Interferon_gamma"/>
</dbReference>
<dbReference type="PANTHER" id="PTHR11419:SF0">
    <property type="entry name" value="INTERFERON GAMMA"/>
    <property type="match status" value="1"/>
</dbReference>
<name>A0A673LAQ3_9TELE</name>
<dbReference type="AlphaFoldDB" id="A0A673LAQ3"/>
<keyword evidence="5" id="KW-0325">Glycoprotein</keyword>
<dbReference type="InterPro" id="IPR009079">
    <property type="entry name" value="4_helix_cytokine-like_core"/>
</dbReference>
<dbReference type="GO" id="GO:0005133">
    <property type="term" value="F:type II interferon receptor binding"/>
    <property type="evidence" value="ECO:0007669"/>
    <property type="project" value="InterPro"/>
</dbReference>
<dbReference type="GO" id="GO:0005125">
    <property type="term" value="F:cytokine activity"/>
    <property type="evidence" value="ECO:0007669"/>
    <property type="project" value="UniProtKB-KW"/>
</dbReference>
<dbReference type="Proteomes" id="UP000472270">
    <property type="component" value="Unassembled WGS sequence"/>
</dbReference>
<sequence>MRCRGTSFSWRLIKFHFWCERAFTVAKNITLGFLLLENKQESPAQVTKSKSKASCTCQSLLLDRMLNITEIVLQDMRGKAENEETKTSLTDVMTEVKMLRHKYSEEQKVWRELQDIHSIEVKNGTIQKGVLNSFLILYDLAF</sequence>
<organism evidence="6 7">
    <name type="scientific">Sinocyclocheilus rhinocerous</name>
    <dbReference type="NCBI Taxonomy" id="307959"/>
    <lineage>
        <taxon>Eukaryota</taxon>
        <taxon>Metazoa</taxon>
        <taxon>Chordata</taxon>
        <taxon>Craniata</taxon>
        <taxon>Vertebrata</taxon>
        <taxon>Euteleostomi</taxon>
        <taxon>Actinopterygii</taxon>
        <taxon>Neopterygii</taxon>
        <taxon>Teleostei</taxon>
        <taxon>Ostariophysi</taxon>
        <taxon>Cypriniformes</taxon>
        <taxon>Cyprinidae</taxon>
        <taxon>Cyprininae</taxon>
        <taxon>Sinocyclocheilus</taxon>
    </lineage>
</organism>
<evidence type="ECO:0000256" key="1">
    <source>
        <dbReference type="ARBA" id="ARBA00004613"/>
    </source>
</evidence>
<dbReference type="Gene3D" id="1.20.1250.10">
    <property type="match status" value="1"/>
</dbReference>